<proteinExistence type="predicted"/>
<dbReference type="InterPro" id="IPR011047">
    <property type="entry name" value="Quinoprotein_ADH-like_sf"/>
</dbReference>
<dbReference type="PANTHER" id="PTHR19848">
    <property type="entry name" value="WD40 REPEAT PROTEIN"/>
    <property type="match status" value="1"/>
</dbReference>
<dbReference type="Gene3D" id="3.40.50.300">
    <property type="entry name" value="P-loop containing nucleotide triphosphate hydrolases"/>
    <property type="match status" value="1"/>
</dbReference>
<dbReference type="Pfam" id="PF05729">
    <property type="entry name" value="NACHT"/>
    <property type="match status" value="1"/>
</dbReference>
<feature type="repeat" description="WD" evidence="3">
    <location>
        <begin position="1016"/>
        <end position="1057"/>
    </location>
</feature>
<dbReference type="SUPFAM" id="SSF50998">
    <property type="entry name" value="Quinoprotein alcohol dehydrogenase-like"/>
    <property type="match status" value="1"/>
</dbReference>
<dbReference type="SUPFAM" id="SSF52540">
    <property type="entry name" value="P-loop containing nucleoside triphosphate hydrolases"/>
    <property type="match status" value="1"/>
</dbReference>
<feature type="repeat" description="WD" evidence="3">
    <location>
        <begin position="1271"/>
        <end position="1312"/>
    </location>
</feature>
<dbReference type="Gene3D" id="2.130.10.10">
    <property type="entry name" value="YVTN repeat-like/Quinoprotein amine dehydrogenase"/>
    <property type="match status" value="7"/>
</dbReference>
<keyword evidence="2" id="KW-0677">Repeat</keyword>
<evidence type="ECO:0000259" key="6">
    <source>
        <dbReference type="Pfam" id="PF22736"/>
    </source>
</evidence>
<feature type="repeat" description="WD" evidence="3">
    <location>
        <begin position="974"/>
        <end position="1015"/>
    </location>
</feature>
<keyword evidence="1 3" id="KW-0853">WD repeat</keyword>
<dbReference type="Proteomes" id="UP000053372">
    <property type="component" value="Unassembled WGS sequence"/>
</dbReference>
<dbReference type="Pfam" id="PF22736">
    <property type="entry name" value="NNH5"/>
    <property type="match status" value="1"/>
</dbReference>
<dbReference type="Pfam" id="PF00400">
    <property type="entry name" value="WD40"/>
    <property type="match status" value="14"/>
</dbReference>
<dbReference type="RefSeq" id="WP_027842522.1">
    <property type="nucleotide sequence ID" value="NZ_LMTZ01000007.1"/>
</dbReference>
<keyword evidence="8" id="KW-1185">Reference proteome</keyword>
<feature type="repeat" description="WD" evidence="3">
    <location>
        <begin position="1184"/>
        <end position="1225"/>
    </location>
</feature>
<dbReference type="PRINTS" id="PR00320">
    <property type="entry name" value="GPROTEINBRPT"/>
</dbReference>
<feature type="repeat" description="WD" evidence="3">
    <location>
        <begin position="1226"/>
        <end position="1267"/>
    </location>
</feature>
<feature type="repeat" description="WD" evidence="3">
    <location>
        <begin position="1058"/>
        <end position="1099"/>
    </location>
</feature>
<organism evidence="7 8">
    <name type="scientific">Mastigocoleus testarum BC008</name>
    <dbReference type="NCBI Taxonomy" id="371196"/>
    <lineage>
        <taxon>Bacteria</taxon>
        <taxon>Bacillati</taxon>
        <taxon>Cyanobacteriota</taxon>
        <taxon>Cyanophyceae</taxon>
        <taxon>Nostocales</taxon>
        <taxon>Hapalosiphonaceae</taxon>
        <taxon>Mastigocoleus</taxon>
    </lineage>
</organism>
<dbReference type="InterPro" id="IPR001646">
    <property type="entry name" value="5peptide_repeat"/>
</dbReference>
<dbReference type="Gene3D" id="2.160.20.80">
    <property type="entry name" value="E3 ubiquitin-protein ligase SopA"/>
    <property type="match status" value="1"/>
</dbReference>
<evidence type="ECO:0000256" key="1">
    <source>
        <dbReference type="ARBA" id="ARBA00022574"/>
    </source>
</evidence>
<dbReference type="InterPro" id="IPR036322">
    <property type="entry name" value="WD40_repeat_dom_sf"/>
</dbReference>
<dbReference type="SUPFAM" id="SSF141571">
    <property type="entry name" value="Pentapeptide repeat-like"/>
    <property type="match status" value="1"/>
</dbReference>
<dbReference type="PROSITE" id="PS00678">
    <property type="entry name" value="WD_REPEATS_1"/>
    <property type="match status" value="9"/>
</dbReference>
<dbReference type="PROSITE" id="PS50294">
    <property type="entry name" value="WD_REPEATS_REGION"/>
    <property type="match status" value="14"/>
</dbReference>
<feature type="repeat" description="WD" evidence="3">
    <location>
        <begin position="1313"/>
        <end position="1354"/>
    </location>
</feature>
<dbReference type="PANTHER" id="PTHR19848:SF8">
    <property type="entry name" value="F-BOX AND WD REPEAT DOMAIN CONTAINING 7"/>
    <property type="match status" value="1"/>
</dbReference>
<comment type="caution">
    <text evidence="7">The sequence shown here is derived from an EMBL/GenBank/DDBJ whole genome shotgun (WGS) entry which is preliminary data.</text>
</comment>
<protein>
    <submittedName>
        <fullName evidence="7">Uncharacterized protein</fullName>
    </submittedName>
</protein>
<dbReference type="InterPro" id="IPR019775">
    <property type="entry name" value="WD40_repeat_CS"/>
</dbReference>
<feature type="repeat" description="WD" evidence="3">
    <location>
        <begin position="1355"/>
        <end position="1396"/>
    </location>
</feature>
<dbReference type="InterPro" id="IPR054610">
    <property type="entry name" value="NNH"/>
</dbReference>
<dbReference type="SMART" id="SM00320">
    <property type="entry name" value="WD40"/>
    <property type="match status" value="14"/>
</dbReference>
<feature type="repeat" description="WD" evidence="3">
    <location>
        <begin position="1100"/>
        <end position="1141"/>
    </location>
</feature>
<dbReference type="Pfam" id="PF00805">
    <property type="entry name" value="Pentapeptide"/>
    <property type="match status" value="1"/>
</dbReference>
<reference evidence="7 8" key="1">
    <citation type="journal article" date="2015" name="Genome Announc.">
        <title>Draft Genome of the Euendolithic (true boring) Cyanobacterium Mastigocoleus testarum strain BC008.</title>
        <authorList>
            <person name="Guida B.S."/>
            <person name="Garcia-Pichel F."/>
        </authorList>
    </citation>
    <scope>NUCLEOTIDE SEQUENCE [LARGE SCALE GENOMIC DNA]</scope>
    <source>
        <strain evidence="7 8">BC008</strain>
    </source>
</reference>
<dbReference type="InterPro" id="IPR020472">
    <property type="entry name" value="WD40_PAC1"/>
</dbReference>
<dbReference type="PROSITE" id="PS50082">
    <property type="entry name" value="WD_REPEATS_2"/>
    <property type="match status" value="14"/>
</dbReference>
<evidence type="ECO:0000313" key="7">
    <source>
        <dbReference type="EMBL" id="KST70025.1"/>
    </source>
</evidence>
<feature type="repeat" description="WD" evidence="3">
    <location>
        <begin position="897"/>
        <end position="931"/>
    </location>
</feature>
<dbReference type="InterPro" id="IPR015943">
    <property type="entry name" value="WD40/YVTN_repeat-like_dom_sf"/>
</dbReference>
<evidence type="ECO:0000313" key="8">
    <source>
        <dbReference type="Proteomes" id="UP000053372"/>
    </source>
</evidence>
<dbReference type="EMBL" id="LMTZ01000007">
    <property type="protein sequence ID" value="KST70025.1"/>
    <property type="molecule type" value="Genomic_DNA"/>
</dbReference>
<feature type="repeat" description="WD" evidence="3">
    <location>
        <begin position="932"/>
        <end position="973"/>
    </location>
</feature>
<name>A0A0V7ZZS2_9CYAN</name>
<dbReference type="CDD" id="cd00200">
    <property type="entry name" value="WD40"/>
    <property type="match status" value="2"/>
</dbReference>
<dbReference type="InterPro" id="IPR054557">
    <property type="entry name" value="NA-iREase1_dom"/>
</dbReference>
<dbReference type="InterPro" id="IPR001680">
    <property type="entry name" value="WD40_rpt"/>
</dbReference>
<dbReference type="SUPFAM" id="SSF50978">
    <property type="entry name" value="WD40 repeat-like"/>
    <property type="match status" value="1"/>
</dbReference>
<dbReference type="InterPro" id="IPR027417">
    <property type="entry name" value="P-loop_NTPase"/>
</dbReference>
<feature type="domain" description="NACHT N-terminal helical" evidence="6">
    <location>
        <begin position="3"/>
        <end position="133"/>
    </location>
</feature>
<evidence type="ECO:0000256" key="3">
    <source>
        <dbReference type="PROSITE-ProRule" id="PRU00221"/>
    </source>
</evidence>
<feature type="domain" description="NACHT-associated inactive Restriction Endonuclease 1 sensor" evidence="5">
    <location>
        <begin position="220"/>
        <end position="324"/>
    </location>
</feature>
<evidence type="ECO:0000256" key="2">
    <source>
        <dbReference type="ARBA" id="ARBA00022737"/>
    </source>
</evidence>
<dbReference type="OrthoDB" id="567898at2"/>
<dbReference type="InterPro" id="IPR007111">
    <property type="entry name" value="NACHT_NTPase"/>
</dbReference>
<evidence type="ECO:0000259" key="4">
    <source>
        <dbReference type="Pfam" id="PF05729"/>
    </source>
</evidence>
<feature type="repeat" description="WD" evidence="3">
    <location>
        <begin position="1439"/>
        <end position="1480"/>
    </location>
</feature>
<feature type="repeat" description="WD" evidence="3">
    <location>
        <begin position="1397"/>
        <end position="1438"/>
    </location>
</feature>
<accession>A0A0V7ZZS2</accession>
<sequence length="1514" mass="170046">MLETLIDTVAGFAKDELKRNERVIKLLKQFNLDPDHPPAEFTGVYNYALVEYGVGKPRAILQLFRQEEVQKAFRQAFDADNPNIAIAQIEEVLEPDEWNILQEAIAEENIDVIIELAEFSAVFIKVVELTRTPAEVRRDQNIVNLQQELEVIKKQLHQLRSLEEIQTELAKLTSQSSHLLVSNQNSARDVPEPAASALSLWDVSTNDPTPTQAQCKAAHLAEQLRGWFKTLGYGFEKYEVWESGHFEWIIKIQGRRRFDRILVRGIDGEAKISDLTALRQSVENQKTDEGWLIAARRISRLARNEVNKSENEDLFCYTLDELIDETADFSNYINWLSDEVKKRKIDQLYVPLACTKEEFDPVTKQRMGINRYEEQDGWIDGYIDLWLDDPAKEHLSVLGEFGTGKTWVAFHYAWIALQKYQQAKQKGLTRPRLPLVILLRDYAKALDVENVMAGFFYSQHEISLNSSVFDQLNRMGKLLLIFDGFDEMAARVDRQQMINNFWELAKVVVPGAKVILTCRTEHFPEAKEGRSLLNAELRASVANLTAESPQFEVLELEKFNDEQIRQVFSHVANTDTVDKVMNNPQLLDLARRPVMSDLILEALPDIEAGKPVDMSRVYLYAVRRKMERDIKSDRTFTSLADKMYFLCEIAWEMLSNDQMSLNYRLFPDRIRHLFGEAVQQQKDLDHWHYDMMGQTMLVRNADGDYTPAHRSLLEFFVAYKFAAELGVLAEDFLEVVQPYELCIDRNAAPQEYTWSEYCQLQVEKRKKNHLIAPLKGFRSENLQRLRETLGQAPLTKAVLDLLVGMVDERECRDATCRISKMIEIIESTRGKSEGDVGYVGGNTATLLVKLDCAALEDKNLSGAVIKGADFSDASLRKVNLQKTNLVDSTFTKPFSLVISLAFSPDDKSLVTGGADGEIRLWRVADGKQISSFRAHNGWVLSVNFSPNGSMIASCSDSGAVKLWDLKTGECLKILRGHTDTVRQLSFNSNGTILASCSDDKTIKLWNVNSGKCLNTLRGHTSYVWTVAIAPNNKIVASGSLDNSIKIWNVSTGDYLQTLQEHDRVVLSVAFSHDSKILATGSSDRIIKLWDINTGECIKNFTGHTDVIVSLAFSQDDKTIYSAGCDCSIKNWSIDDGECIKSIKAHDSRIEEIALNSTNTLLASCSEDRSIKLWDINTKECLQTLQGCSNWIVSVIISYDGKTIISGNNNQTIKIWDICTGNCLKTFEGHDRWISSVTVSPNGQIIASTSGDRTIKIWDINTGECFKTLKNADIHHRSVSNIAFSPDGKTLATGSFDTTVKLWDVSSGKCLQTFQGHTDWVNSVAFSFDGKIIISGSSDRTIKLRDVNSGKDLRTLEGHDARVLSVAISPDGITIASGSKDGIVKIWDIHSGKCLKTLQDSHCGIESVKYNSDGTLLAAGNLEQTIKIWDIHANKCIKTLEGHTNRVVSVAFTPDDKFLVSGSYDETIKIWDIQTGECIKTLSNKPYADMNITGATGLTPEQKASLKALGAVEED</sequence>
<dbReference type="Pfam" id="PF22722">
    <property type="entry name" value="NA-iREase1"/>
    <property type="match status" value="1"/>
</dbReference>
<feature type="repeat" description="WD" evidence="3">
    <location>
        <begin position="1142"/>
        <end position="1183"/>
    </location>
</feature>
<gene>
    <name evidence="7" type="ORF">BC008_06185</name>
</gene>
<evidence type="ECO:0000259" key="5">
    <source>
        <dbReference type="Pfam" id="PF22722"/>
    </source>
</evidence>
<feature type="domain" description="NACHT" evidence="4">
    <location>
        <begin position="397"/>
        <end position="571"/>
    </location>
</feature>